<proteinExistence type="predicted"/>
<evidence type="ECO:0000313" key="4">
    <source>
        <dbReference type="Proteomes" id="UP000440578"/>
    </source>
</evidence>
<dbReference type="Pfam" id="PF15018">
    <property type="entry name" value="InaF-motif"/>
    <property type="match status" value="1"/>
</dbReference>
<comment type="caution">
    <text evidence="3">The sequence shown here is derived from an EMBL/GenBank/DDBJ whole genome shotgun (WGS) entry which is preliminary data.</text>
</comment>
<evidence type="ECO:0000256" key="1">
    <source>
        <dbReference type="SAM" id="MobiDB-lite"/>
    </source>
</evidence>
<keyword evidence="2" id="KW-1133">Transmembrane helix</keyword>
<evidence type="ECO:0000256" key="2">
    <source>
        <dbReference type="SAM" id="Phobius"/>
    </source>
</evidence>
<dbReference type="AlphaFoldDB" id="A0A6A4WLG6"/>
<evidence type="ECO:0000313" key="3">
    <source>
        <dbReference type="EMBL" id="KAF0308256.1"/>
    </source>
</evidence>
<feature type="region of interest" description="Disordered" evidence="1">
    <location>
        <begin position="1"/>
        <end position="21"/>
    </location>
</feature>
<feature type="transmembrane region" description="Helical" evidence="2">
    <location>
        <begin position="30"/>
        <end position="53"/>
    </location>
</feature>
<dbReference type="InterPro" id="IPR029162">
    <property type="entry name" value="InaF-motif"/>
</dbReference>
<gene>
    <name evidence="3" type="ORF">FJT64_002182</name>
</gene>
<dbReference type="Proteomes" id="UP000440578">
    <property type="component" value="Unassembled WGS sequence"/>
</dbReference>
<keyword evidence="4" id="KW-1185">Reference proteome</keyword>
<sequence length="95" mass="10203">MEKKESEKSAGEGEKEEEVSPKKITRLMRLLSVVGYLVAVSSAGFMMSLYYIFLWDPYGSETPSALSLRAERSPQLLAAGLGHAAAATLGPSPLV</sequence>
<dbReference type="OrthoDB" id="8113027at2759"/>
<accession>A0A6A4WLG6</accession>
<keyword evidence="2" id="KW-0472">Membrane</keyword>
<reference evidence="3 4" key="1">
    <citation type="submission" date="2019-07" db="EMBL/GenBank/DDBJ databases">
        <title>Draft genome assembly of a fouling barnacle, Amphibalanus amphitrite (Darwin, 1854): The first reference genome for Thecostraca.</title>
        <authorList>
            <person name="Kim W."/>
        </authorList>
    </citation>
    <scope>NUCLEOTIDE SEQUENCE [LARGE SCALE GENOMIC DNA]</scope>
    <source>
        <strain evidence="3">SNU_AA5</strain>
        <tissue evidence="3">Soma without cirri and trophi</tissue>
    </source>
</reference>
<keyword evidence="2" id="KW-0812">Transmembrane</keyword>
<organism evidence="3 4">
    <name type="scientific">Amphibalanus amphitrite</name>
    <name type="common">Striped barnacle</name>
    <name type="synonym">Balanus amphitrite</name>
    <dbReference type="NCBI Taxonomy" id="1232801"/>
    <lineage>
        <taxon>Eukaryota</taxon>
        <taxon>Metazoa</taxon>
        <taxon>Ecdysozoa</taxon>
        <taxon>Arthropoda</taxon>
        <taxon>Crustacea</taxon>
        <taxon>Multicrustacea</taxon>
        <taxon>Cirripedia</taxon>
        <taxon>Thoracica</taxon>
        <taxon>Thoracicalcarea</taxon>
        <taxon>Balanomorpha</taxon>
        <taxon>Balanoidea</taxon>
        <taxon>Balanidae</taxon>
        <taxon>Amphibalaninae</taxon>
        <taxon>Amphibalanus</taxon>
    </lineage>
</organism>
<dbReference type="EMBL" id="VIIS01000503">
    <property type="protein sequence ID" value="KAF0308256.1"/>
    <property type="molecule type" value="Genomic_DNA"/>
</dbReference>
<protein>
    <submittedName>
        <fullName evidence="3">Uncharacterized protein</fullName>
    </submittedName>
</protein>
<name>A0A6A4WLG6_AMPAM</name>